<dbReference type="InterPro" id="IPR016181">
    <property type="entry name" value="Acyl_CoA_acyltransferase"/>
</dbReference>
<dbReference type="SUPFAM" id="SSF55729">
    <property type="entry name" value="Acyl-CoA N-acyltransferases (Nat)"/>
    <property type="match status" value="1"/>
</dbReference>
<evidence type="ECO:0000313" key="5">
    <source>
        <dbReference type="Proteomes" id="UP000201613"/>
    </source>
</evidence>
<dbReference type="InterPro" id="IPR000182">
    <property type="entry name" value="GNAT_dom"/>
</dbReference>
<evidence type="ECO:0000313" key="4">
    <source>
        <dbReference type="EMBL" id="SMY06041.1"/>
    </source>
</evidence>
<evidence type="ECO:0000256" key="1">
    <source>
        <dbReference type="ARBA" id="ARBA00022679"/>
    </source>
</evidence>
<dbReference type="OrthoDB" id="9804026at2"/>
<dbReference type="CDD" id="cd04301">
    <property type="entry name" value="NAT_SF"/>
    <property type="match status" value="1"/>
</dbReference>
<protein>
    <submittedName>
        <fullName evidence="4">Ribosomal-protein-alanine N-acetyltransferase</fullName>
    </submittedName>
</protein>
<dbReference type="Pfam" id="PF00583">
    <property type="entry name" value="Acetyltransf_1"/>
    <property type="match status" value="1"/>
</dbReference>
<dbReference type="PROSITE" id="PS51186">
    <property type="entry name" value="GNAT"/>
    <property type="match status" value="1"/>
</dbReference>
<sequence>MKPADLARIHQAAFTETRAWSVDEFENLMVQAGILLTSSGPAFVLGRIVVDEAEILTLACDPAGQRHGHATNAMSRFEEEAALRGVERIFLEVAEDNEPAQNLYASAGYTETGRRPGYYRTVSGQRVAALILSKALHTE</sequence>
<proteinExistence type="predicted"/>
<dbReference type="GO" id="GO:0016747">
    <property type="term" value="F:acyltransferase activity, transferring groups other than amino-acyl groups"/>
    <property type="evidence" value="ECO:0007669"/>
    <property type="project" value="InterPro"/>
</dbReference>
<dbReference type="Proteomes" id="UP000201613">
    <property type="component" value="Unassembled WGS sequence"/>
</dbReference>
<dbReference type="InterPro" id="IPR050680">
    <property type="entry name" value="YpeA/RimI_acetyltransf"/>
</dbReference>
<dbReference type="EMBL" id="FXZK01000001">
    <property type="protein sequence ID" value="SMY06041.1"/>
    <property type="molecule type" value="Genomic_DNA"/>
</dbReference>
<keyword evidence="1 4" id="KW-0808">Transferase</keyword>
<evidence type="ECO:0000259" key="3">
    <source>
        <dbReference type="PROSITE" id="PS51186"/>
    </source>
</evidence>
<gene>
    <name evidence="4" type="ORF">LOM8899_00162</name>
</gene>
<name>A0A238L8W4_9RHOB</name>
<dbReference type="AlphaFoldDB" id="A0A238L8W4"/>
<keyword evidence="2" id="KW-0012">Acyltransferase</keyword>
<dbReference type="Gene3D" id="3.40.630.30">
    <property type="match status" value="1"/>
</dbReference>
<reference evidence="4 5" key="1">
    <citation type="submission" date="2017-05" db="EMBL/GenBank/DDBJ databases">
        <authorList>
            <person name="Song R."/>
            <person name="Chenine A.L."/>
            <person name="Ruprecht R.M."/>
        </authorList>
    </citation>
    <scope>NUCLEOTIDE SEQUENCE [LARGE SCALE GENOMIC DNA]</scope>
    <source>
        <strain evidence="4 5">CECT 8899</strain>
    </source>
</reference>
<evidence type="ECO:0000256" key="2">
    <source>
        <dbReference type="ARBA" id="ARBA00023315"/>
    </source>
</evidence>
<organism evidence="4 5">
    <name type="scientific">Flavimaricola marinus</name>
    <dbReference type="NCBI Taxonomy" id="1819565"/>
    <lineage>
        <taxon>Bacteria</taxon>
        <taxon>Pseudomonadati</taxon>
        <taxon>Pseudomonadota</taxon>
        <taxon>Alphaproteobacteria</taxon>
        <taxon>Rhodobacterales</taxon>
        <taxon>Paracoccaceae</taxon>
        <taxon>Flavimaricola</taxon>
    </lineage>
</organism>
<dbReference type="PANTHER" id="PTHR43420">
    <property type="entry name" value="ACETYLTRANSFERASE"/>
    <property type="match status" value="1"/>
</dbReference>
<feature type="domain" description="N-acetyltransferase" evidence="3">
    <location>
        <begin position="1"/>
        <end position="137"/>
    </location>
</feature>
<accession>A0A238L8W4</accession>
<dbReference type="PANTHER" id="PTHR43420:SF44">
    <property type="entry name" value="ACETYLTRANSFERASE YPEA"/>
    <property type="match status" value="1"/>
</dbReference>
<dbReference type="RefSeq" id="WP_093990265.1">
    <property type="nucleotide sequence ID" value="NZ_FXZK01000001.1"/>
</dbReference>
<keyword evidence="5" id="KW-1185">Reference proteome</keyword>